<evidence type="ECO:0000256" key="9">
    <source>
        <dbReference type="SAM" id="Phobius"/>
    </source>
</evidence>
<dbReference type="FunFam" id="1.10.510.10:FF:000021">
    <property type="entry name" value="Serine/threonine protein kinase"/>
    <property type="match status" value="1"/>
</dbReference>
<evidence type="ECO:0000259" key="10">
    <source>
        <dbReference type="PROSITE" id="PS50011"/>
    </source>
</evidence>
<feature type="binding site" evidence="7">
    <location>
        <position position="45"/>
    </location>
    <ligand>
        <name>ATP</name>
        <dbReference type="ChEBI" id="CHEBI:30616"/>
    </ligand>
</feature>
<keyword evidence="6 7" id="KW-0067">ATP-binding</keyword>
<dbReference type="InterPro" id="IPR011009">
    <property type="entry name" value="Kinase-like_dom_sf"/>
</dbReference>
<evidence type="ECO:0000256" key="1">
    <source>
        <dbReference type="ARBA" id="ARBA00012513"/>
    </source>
</evidence>
<reference evidence="12" key="1">
    <citation type="submission" date="2019-06" db="EMBL/GenBank/DDBJ databases">
        <title>Gordonia isolated from sludge of a wastewater treatment plant.</title>
        <authorList>
            <person name="Tamura T."/>
            <person name="Aoyama K."/>
            <person name="Kang Y."/>
            <person name="Saito S."/>
            <person name="Akiyama N."/>
            <person name="Yazawa K."/>
            <person name="Gonoi T."/>
            <person name="Mikami Y."/>
        </authorList>
    </citation>
    <scope>NUCLEOTIDE SEQUENCE [LARGE SCALE GENOMIC DNA]</scope>
    <source>
        <strain evidence="12">NBRC 107696</strain>
    </source>
</reference>
<keyword evidence="9" id="KW-0812">Transmembrane</keyword>
<proteinExistence type="predicted"/>
<dbReference type="SUPFAM" id="SSF56112">
    <property type="entry name" value="Protein kinase-like (PK-like)"/>
    <property type="match status" value="1"/>
</dbReference>
<evidence type="ECO:0000256" key="6">
    <source>
        <dbReference type="ARBA" id="ARBA00022840"/>
    </source>
</evidence>
<organism evidence="11 12">
    <name type="scientific">Gordonia spumicola</name>
    <dbReference type="NCBI Taxonomy" id="589161"/>
    <lineage>
        <taxon>Bacteria</taxon>
        <taxon>Bacillati</taxon>
        <taxon>Actinomycetota</taxon>
        <taxon>Actinomycetes</taxon>
        <taxon>Mycobacteriales</taxon>
        <taxon>Gordoniaceae</taxon>
        <taxon>Gordonia</taxon>
    </lineage>
</organism>
<dbReference type="AlphaFoldDB" id="A0A7I9V645"/>
<dbReference type="PANTHER" id="PTHR43289">
    <property type="entry name" value="MITOGEN-ACTIVATED PROTEIN KINASE KINASE KINASE 20-RELATED"/>
    <property type="match status" value="1"/>
</dbReference>
<comment type="caution">
    <text evidence="11">The sequence shown here is derived from an EMBL/GenBank/DDBJ whole genome shotgun (WGS) entry which is preliminary data.</text>
</comment>
<dbReference type="Proteomes" id="UP000444960">
    <property type="component" value="Unassembled WGS sequence"/>
</dbReference>
<dbReference type="FunFam" id="3.30.200.20:FF:000348">
    <property type="entry name" value="Serine/threonine protein kinase"/>
    <property type="match status" value="1"/>
</dbReference>
<feature type="transmembrane region" description="Helical" evidence="9">
    <location>
        <begin position="383"/>
        <end position="404"/>
    </location>
</feature>
<dbReference type="EC" id="2.7.11.1" evidence="1"/>
<keyword evidence="3" id="KW-0808">Transferase</keyword>
<keyword evidence="12" id="KW-1185">Reference proteome</keyword>
<dbReference type="InterPro" id="IPR008271">
    <property type="entry name" value="Ser/Thr_kinase_AS"/>
</dbReference>
<dbReference type="PANTHER" id="PTHR43289:SF6">
    <property type="entry name" value="SERINE_THREONINE-PROTEIN KINASE NEKL-3"/>
    <property type="match status" value="1"/>
</dbReference>
<dbReference type="GO" id="GO:0005524">
    <property type="term" value="F:ATP binding"/>
    <property type="evidence" value="ECO:0007669"/>
    <property type="project" value="UniProtKB-UniRule"/>
</dbReference>
<evidence type="ECO:0000256" key="8">
    <source>
        <dbReference type="SAM" id="MobiDB-lite"/>
    </source>
</evidence>
<dbReference type="CDD" id="cd14014">
    <property type="entry name" value="STKc_PknB_like"/>
    <property type="match status" value="1"/>
</dbReference>
<name>A0A7I9V645_9ACTN</name>
<accession>A0A7I9V645</accession>
<dbReference type="Gene3D" id="3.30.200.20">
    <property type="entry name" value="Phosphorylase Kinase, domain 1"/>
    <property type="match status" value="1"/>
</dbReference>
<dbReference type="GO" id="GO:0004674">
    <property type="term" value="F:protein serine/threonine kinase activity"/>
    <property type="evidence" value="ECO:0007669"/>
    <property type="project" value="UniProtKB-KW"/>
</dbReference>
<dbReference type="RefSeq" id="WP_161894724.1">
    <property type="nucleotide sequence ID" value="NZ_BJOV01000003.1"/>
</dbReference>
<gene>
    <name evidence="11" type="ORF">nbrc107696_12840</name>
</gene>
<dbReference type="InterPro" id="IPR000719">
    <property type="entry name" value="Prot_kinase_dom"/>
</dbReference>
<keyword evidence="4 7" id="KW-0547">Nucleotide-binding</keyword>
<evidence type="ECO:0000256" key="3">
    <source>
        <dbReference type="ARBA" id="ARBA00022679"/>
    </source>
</evidence>
<sequence>MGDNTPNRVGETFGPYRLEELLGRGGMGEVYRAHDTSRDREVALKLLNAQVAQDPTFQERFRRECQTLARLGEPHIIPIHDFGEIESTLFLDMRIVDGRDLRAVLRDRGALDMDEAVGLIEQVAAALDAAHAAGLVHRDVKPENVLVTSADFAYLVDFGVAHAADDTHLTHTGTAIGSVAYMSPEQFEDGEVGASSDVYSLAALFFELLTGRQPYPGDSVSTVMRGILIDDVPAASGVNPSVTGPMDAVVAWGLAKKSADRCQSAGDLARAARRALDGETPDVAVAQTSIVAVDNAANTMLKKVPDVPSPPVASGPVNSGPHSQTMVASAGYAATVASGPHQVASGPVHLQSGPVPVGMYPGQAYPYGSGPVPAPGRNATNTALMVLIGILVAALIGGGAWLAADKLGSDDATTTQAGESPTDAADVADSGSGQTVTTPTTSTYTPGPPPSDNQECYSGVGTGYPQWTGCEFARNVRDSYVQSGALGESRTINAWAPQQMKNYVMTCGPYAGIVACRGGNQAVVYIY</sequence>
<evidence type="ECO:0000313" key="12">
    <source>
        <dbReference type="Proteomes" id="UP000444960"/>
    </source>
</evidence>
<feature type="compositionally biased region" description="Low complexity" evidence="8">
    <location>
        <begin position="430"/>
        <end position="445"/>
    </location>
</feature>
<keyword evidence="2" id="KW-0723">Serine/threonine-protein kinase</keyword>
<evidence type="ECO:0000256" key="7">
    <source>
        <dbReference type="PROSITE-ProRule" id="PRU10141"/>
    </source>
</evidence>
<evidence type="ECO:0000256" key="2">
    <source>
        <dbReference type="ARBA" id="ARBA00022527"/>
    </source>
</evidence>
<evidence type="ECO:0000256" key="4">
    <source>
        <dbReference type="ARBA" id="ARBA00022741"/>
    </source>
</evidence>
<dbReference type="PROSITE" id="PS00108">
    <property type="entry name" value="PROTEIN_KINASE_ST"/>
    <property type="match status" value="1"/>
</dbReference>
<keyword evidence="9" id="KW-1133">Transmembrane helix</keyword>
<keyword evidence="9" id="KW-0472">Membrane</keyword>
<protein>
    <recommendedName>
        <fullName evidence="1">non-specific serine/threonine protein kinase</fullName>
        <ecNumber evidence="1">2.7.11.1</ecNumber>
    </recommendedName>
</protein>
<dbReference type="Gene3D" id="1.10.510.10">
    <property type="entry name" value="Transferase(Phosphotransferase) domain 1"/>
    <property type="match status" value="1"/>
</dbReference>
<dbReference type="PROSITE" id="PS50011">
    <property type="entry name" value="PROTEIN_KINASE_DOM"/>
    <property type="match status" value="1"/>
</dbReference>
<evidence type="ECO:0000256" key="5">
    <source>
        <dbReference type="ARBA" id="ARBA00022777"/>
    </source>
</evidence>
<feature type="region of interest" description="Disordered" evidence="8">
    <location>
        <begin position="411"/>
        <end position="458"/>
    </location>
</feature>
<keyword evidence="5" id="KW-0418">Kinase</keyword>
<evidence type="ECO:0000313" key="11">
    <source>
        <dbReference type="EMBL" id="GEE00838.1"/>
    </source>
</evidence>
<feature type="domain" description="Protein kinase" evidence="10">
    <location>
        <begin position="16"/>
        <end position="276"/>
    </location>
</feature>
<dbReference type="PROSITE" id="PS00107">
    <property type="entry name" value="PROTEIN_KINASE_ATP"/>
    <property type="match status" value="1"/>
</dbReference>
<dbReference type="OrthoDB" id="9762169at2"/>
<dbReference type="Pfam" id="PF00069">
    <property type="entry name" value="Pkinase"/>
    <property type="match status" value="1"/>
</dbReference>
<dbReference type="EMBL" id="BJOV01000003">
    <property type="protein sequence ID" value="GEE00838.1"/>
    <property type="molecule type" value="Genomic_DNA"/>
</dbReference>
<dbReference type="SMART" id="SM00220">
    <property type="entry name" value="S_TKc"/>
    <property type="match status" value="1"/>
</dbReference>
<dbReference type="InterPro" id="IPR017441">
    <property type="entry name" value="Protein_kinase_ATP_BS"/>
</dbReference>